<reference evidence="3 4" key="1">
    <citation type="journal article" date="2017" name="BMC Genomics">
        <title>Whole-genome assembly of Babesia ovata and comparative genomics between closely related pathogens.</title>
        <authorList>
            <person name="Yamagishi J."/>
            <person name="Asada M."/>
            <person name="Hakimi H."/>
            <person name="Tanaka T.Q."/>
            <person name="Sugimoto C."/>
            <person name="Kawazu S."/>
        </authorList>
    </citation>
    <scope>NUCLEOTIDE SEQUENCE [LARGE SCALE GENOMIC DNA]</scope>
    <source>
        <strain evidence="3 4">Miyake</strain>
    </source>
</reference>
<dbReference type="Proteomes" id="UP000236319">
    <property type="component" value="Unassembled WGS sequence"/>
</dbReference>
<keyword evidence="2" id="KW-0472">Membrane</keyword>
<organism evidence="3 4">
    <name type="scientific">Babesia ovata</name>
    <dbReference type="NCBI Taxonomy" id="189622"/>
    <lineage>
        <taxon>Eukaryota</taxon>
        <taxon>Sar</taxon>
        <taxon>Alveolata</taxon>
        <taxon>Apicomplexa</taxon>
        <taxon>Aconoidasida</taxon>
        <taxon>Piroplasmida</taxon>
        <taxon>Babesiidae</taxon>
        <taxon>Babesia</taxon>
    </lineage>
</organism>
<keyword evidence="4" id="KW-1185">Reference proteome</keyword>
<evidence type="ECO:0008006" key="5">
    <source>
        <dbReference type="Google" id="ProtNLM"/>
    </source>
</evidence>
<feature type="compositionally biased region" description="Polar residues" evidence="1">
    <location>
        <begin position="1211"/>
        <end position="1222"/>
    </location>
</feature>
<feature type="region of interest" description="Disordered" evidence="1">
    <location>
        <begin position="1181"/>
        <end position="1246"/>
    </location>
</feature>
<dbReference type="VEuPathDB" id="PiroplasmaDB:BOVATA_047410"/>
<accession>A0A2H6KJT8</accession>
<name>A0A2H6KJT8_9APIC</name>
<sequence length="2063" mass="230715">MNFRDGPLKNLQNKFNEVDEIETKINNLQKQKDDKSKAPGGAPLDSESEIDELEREIEQNEVSLKQQEKHRDEQITALKNALNDPKSKIQNTIHSLTEDVRQCEEKIKQYKDEKKMLNNNDKNISIPSHLSSQLETAQAKLQSHKASLESIESLGKLCQHCNDLDSNKSKTPKDILDNLCTGLEKFLGFQNGNYTGDGIVYSDLDRLCDGVMSFLHGVLESVKDDESVKTYNNYIKSSNNNDDLHNVLQNLQSSIGHGRNGLSKSVTKVKEWLGKYNEEVERKTKAVTEGLSALIGKLHDGSHGSVGDYYKEVSRKAGLKLQLQLDAWQSTVQKVEQETDRLENYYINVLDRSLNNQIMHEFVPVKGVIEHMKSLAANPLFKDGTMLLDKRLEEQEGEMKVKIEKESLVLKLKLKNEFDRILADMRNMNDKRKEKFGHLRYAVKDAKREIGKLLAKFDEGYKNEILQAIVGLKDDMTEINKRDTEKCPLEHQVDAIMAAVTSVGTELNAQVDELNKWIEGAEGVRSAAQTKARTVFDALKKENVSGNSIRMKLRSITGDKDEIDSVKSMIDGDIKNLERWNQEAGKVVDDAKTKCETILQKVVDSKSPKGPKTQIGIKAKALKDKAEKLLKAYQAAESSLSDLVSSAQQTVTTLDGDLRAGLFRAKEDVKNNITQYVDTVVAAVTKGVPLATGSSYSYDSSPGFTAMKLHLKVDEGLGKLLEDAGKHIPQFPLRADLILKAIQEYQKKNAIDVDTTIGQIKSKLTEKLRQHFKEESGSKVVLDKASQYFSRYETNKSAINDQFNTVGRELLNKFTSGNTKAVNDTNTDIQEVTTLETAIHSHLTALTGLVSGNRTSAIEGKAIKFKGIKPLLEELKKGLGNDIDESWFSTKSGLAKIQSTLNDLNGQLPTHTRQIGDAVQNITQALDKLQRDLQDSPDGASATGNSVLDKLKTLEDGLKNTPLTPATKGLQQVKTDISSLQTTHLLDNEGSRIKQAINKVMATVNTLERLPGKVDEAKINVWKLMENLRQDIELLQSHINNIDKNIDYADEALTNAMKAVYSAVFSAHNTLNINVDKIQTALLEKAEDAFHKVTTEMRMLFANARQADLTALKALANRQYKKVYDIINADMANGVKGLLSKMHEQKGILEAVRTHQDFKELTERLQWYLDPVTEYIKYQLLPDTKPKPPTPSLRPVPPPISGGGYRARPATNMQADRQSPNVPGSAHRVASIPPTSQPSPSPSTKDPIEKFFEDLELYARRLFLALSGGFFSKTFASQREEFEKFLDSMRPTKFAQLNSPLLDVLKSGLQDFLGEIGKAYVNTYEGHPSLVDFLREADGKNCAKTFLSLLETLNNDLGRLRKRCKNNWKDFPVHLGIATIKDKRKVTILETENPLGPFLKKCGYDVASSADKQNGHLRNEKKFTGEEVYKLVAGDSLSHVFRQHGEGPFDFMYHCLQDYYAVGHYATSFATKPPCSVYEMLLWCAGLTYNSVYSALLSSISEKLETPSNPLGADDDGLMAFDFESFYIDSYPNKVTYKHFQDVLTNIASISSSILTTVLGFGDEHTMYACDFYDNSMKLYYPKSGAECLDTLLDILRRMFPPLRFLFFQCRVGESDYGWGYCHYGKEITQAKWQCTRHSTSESNYKPKCQPRCQANGQSNCQPTSPLQSYLTDGLIGCLPHQLSGIGCKPKCTTCPGSKPGMPCLTPLGFRGFSGTTRKGEDLSNVLGYLFGNTAVASLFALAPKAPRTLPEHFGFALSLVADWHADSSNARKHSIQDAFEKAINDRSISLYDEPGKLTDALRDAYGSSQSSHDATKYHTSIVNIQADETKKGSLSSLCMATACSNALCAPYIYTLCSDYYSYLGKSHSKLYLSWAVYLPWSLWSYLESLYNAIKDIFCQDWGCRGCLRAETCRRGEHGLTNDKTKSANCHCESMVQCRGMMPTLYKYGFTFGAPAALNKENASKTCSNFCDQLRNVLHSTYFDKLFKECDNFLWKIREPFSITLLALWSLSLLYLLHILVVRLDVLRIRSHLKSPSSHRIAAQSLLAAARVKALANVKYFSP</sequence>
<feature type="compositionally biased region" description="Pro residues" evidence="1">
    <location>
        <begin position="1187"/>
        <end position="1200"/>
    </location>
</feature>
<dbReference type="EMBL" id="BDSA01000026">
    <property type="protein sequence ID" value="GBE63248.1"/>
    <property type="molecule type" value="Genomic_DNA"/>
</dbReference>
<gene>
    <name evidence="3" type="ORF">BOVATA_047410</name>
</gene>
<protein>
    <recommendedName>
        <fullName evidence="5">C3H1-type domain-containing protein</fullName>
    </recommendedName>
</protein>
<keyword evidence="2" id="KW-1133">Transmembrane helix</keyword>
<keyword evidence="2" id="KW-0812">Transmembrane</keyword>
<evidence type="ECO:0000256" key="2">
    <source>
        <dbReference type="SAM" id="Phobius"/>
    </source>
</evidence>
<comment type="caution">
    <text evidence="3">The sequence shown here is derived from an EMBL/GenBank/DDBJ whole genome shotgun (WGS) entry which is preliminary data.</text>
</comment>
<feature type="region of interest" description="Disordered" evidence="1">
    <location>
        <begin position="26"/>
        <end position="51"/>
    </location>
</feature>
<evidence type="ECO:0000313" key="4">
    <source>
        <dbReference type="Proteomes" id="UP000236319"/>
    </source>
</evidence>
<evidence type="ECO:0000256" key="1">
    <source>
        <dbReference type="SAM" id="MobiDB-lite"/>
    </source>
</evidence>
<dbReference type="GeneID" id="39877018"/>
<proteinExistence type="predicted"/>
<evidence type="ECO:0000313" key="3">
    <source>
        <dbReference type="EMBL" id="GBE63248.1"/>
    </source>
</evidence>
<dbReference type="RefSeq" id="XP_028869491.1">
    <property type="nucleotide sequence ID" value="XM_029013658.1"/>
</dbReference>
<feature type="transmembrane region" description="Helical" evidence="2">
    <location>
        <begin position="2001"/>
        <end position="2024"/>
    </location>
</feature>